<keyword evidence="3" id="KW-0067">ATP-binding</keyword>
<accession>A1ANR4</accession>
<evidence type="ECO:0000256" key="1">
    <source>
        <dbReference type="ARBA" id="ARBA00022741"/>
    </source>
</evidence>
<evidence type="ECO:0000313" key="5">
    <source>
        <dbReference type="EMBL" id="ABK98984.1"/>
    </source>
</evidence>
<dbReference type="STRING" id="338966.Ppro_1367"/>
<dbReference type="Pfam" id="PF08706">
    <property type="entry name" value="D5_N"/>
    <property type="match status" value="1"/>
</dbReference>
<dbReference type="PROSITE" id="PS51206">
    <property type="entry name" value="SF3_HELICASE_1"/>
    <property type="match status" value="1"/>
</dbReference>
<dbReference type="KEGG" id="ppd:Ppro_1367"/>
<dbReference type="HOGENOM" id="CLU_018483_2_1_7"/>
<dbReference type="InterPro" id="IPR045455">
    <property type="entry name" value="NrS-1_pol-like_helicase"/>
</dbReference>
<keyword evidence="2" id="KW-0378">Hydrolase</keyword>
<dbReference type="SMART" id="SM00885">
    <property type="entry name" value="D5_N"/>
    <property type="match status" value="1"/>
</dbReference>
<dbReference type="GO" id="GO:0005524">
    <property type="term" value="F:ATP binding"/>
    <property type="evidence" value="ECO:0007669"/>
    <property type="project" value="UniProtKB-KW"/>
</dbReference>
<dbReference type="InterPro" id="IPR006500">
    <property type="entry name" value="Helicase_put_C_phage/plasmid"/>
</dbReference>
<dbReference type="AlphaFoldDB" id="A1ANR4"/>
<evidence type="ECO:0000256" key="3">
    <source>
        <dbReference type="ARBA" id="ARBA00022840"/>
    </source>
</evidence>
<keyword evidence="1" id="KW-0547">Nucleotide-binding</keyword>
<dbReference type="NCBIfam" id="TIGR01613">
    <property type="entry name" value="primase_Cterm"/>
    <property type="match status" value="1"/>
</dbReference>
<evidence type="ECO:0000313" key="6">
    <source>
        <dbReference type="Proteomes" id="UP000006732"/>
    </source>
</evidence>
<dbReference type="PANTHER" id="PTHR35372">
    <property type="entry name" value="ATP BINDING PROTEIN-RELATED"/>
    <property type="match status" value="1"/>
</dbReference>
<name>A1ANR4_PELPD</name>
<dbReference type="InterPro" id="IPR051620">
    <property type="entry name" value="ORF904-like_C"/>
</dbReference>
<dbReference type="InterPro" id="IPR027417">
    <property type="entry name" value="P-loop_NTPase"/>
</dbReference>
<dbReference type="InterPro" id="IPR014015">
    <property type="entry name" value="Helicase_SF3_DNA-vir"/>
</dbReference>
<gene>
    <name evidence="5" type="ordered locus">Ppro_1367</name>
</gene>
<dbReference type="RefSeq" id="WP_011735277.1">
    <property type="nucleotide sequence ID" value="NC_008609.1"/>
</dbReference>
<reference evidence="5 6" key="1">
    <citation type="submission" date="2006-10" db="EMBL/GenBank/DDBJ databases">
        <title>Complete sequence of chromosome of Pelobacter propionicus DSM 2379.</title>
        <authorList>
            <consortium name="US DOE Joint Genome Institute"/>
            <person name="Copeland A."/>
            <person name="Lucas S."/>
            <person name="Lapidus A."/>
            <person name="Barry K."/>
            <person name="Detter J.C."/>
            <person name="Glavina del Rio T."/>
            <person name="Hammon N."/>
            <person name="Israni S."/>
            <person name="Dalin E."/>
            <person name="Tice H."/>
            <person name="Pitluck S."/>
            <person name="Saunders E."/>
            <person name="Brettin T."/>
            <person name="Bruce D."/>
            <person name="Han C."/>
            <person name="Tapia R."/>
            <person name="Schmutz J."/>
            <person name="Larimer F."/>
            <person name="Land M."/>
            <person name="Hauser L."/>
            <person name="Kyrpides N."/>
            <person name="Kim E."/>
            <person name="Lovley D."/>
            <person name="Richardson P."/>
        </authorList>
    </citation>
    <scope>NUCLEOTIDE SEQUENCE [LARGE SCALE GENOMIC DNA]</scope>
    <source>
        <strain evidence="6">DSM 2379 / NBRC 103807 / OttBd1</strain>
    </source>
</reference>
<evidence type="ECO:0000256" key="2">
    <source>
        <dbReference type="ARBA" id="ARBA00022801"/>
    </source>
</evidence>
<feature type="domain" description="SF3 helicase" evidence="4">
    <location>
        <begin position="235"/>
        <end position="394"/>
    </location>
</feature>
<dbReference type="eggNOG" id="COG3378">
    <property type="taxonomic scope" value="Bacteria"/>
</dbReference>
<keyword evidence="6" id="KW-1185">Reference proteome</keyword>
<dbReference type="Pfam" id="PF19263">
    <property type="entry name" value="DUF5906"/>
    <property type="match status" value="1"/>
</dbReference>
<dbReference type="InterPro" id="IPR014818">
    <property type="entry name" value="Phage/plasmid_primase_P4_C"/>
</dbReference>
<proteinExistence type="predicted"/>
<dbReference type="PANTHER" id="PTHR35372:SF2">
    <property type="entry name" value="SF3 HELICASE DOMAIN-CONTAINING PROTEIN"/>
    <property type="match status" value="1"/>
</dbReference>
<dbReference type="Proteomes" id="UP000006732">
    <property type="component" value="Chromosome"/>
</dbReference>
<dbReference type="GO" id="GO:0016787">
    <property type="term" value="F:hydrolase activity"/>
    <property type="evidence" value="ECO:0007669"/>
    <property type="project" value="UniProtKB-KW"/>
</dbReference>
<organism evidence="5 6">
    <name type="scientific">Pelobacter propionicus (strain DSM 2379 / NBRC 103807 / OttBd1)</name>
    <dbReference type="NCBI Taxonomy" id="338966"/>
    <lineage>
        <taxon>Bacteria</taxon>
        <taxon>Pseudomonadati</taxon>
        <taxon>Thermodesulfobacteriota</taxon>
        <taxon>Desulfuromonadia</taxon>
        <taxon>Desulfuromonadales</taxon>
        <taxon>Desulfuromonadaceae</taxon>
        <taxon>Pelobacter</taxon>
    </lineage>
</organism>
<dbReference type="OrthoDB" id="9763644at2"/>
<dbReference type="EMBL" id="CP000482">
    <property type="protein sequence ID" value="ABK98984.1"/>
    <property type="molecule type" value="Genomic_DNA"/>
</dbReference>
<dbReference type="Gene3D" id="3.40.50.300">
    <property type="entry name" value="P-loop containing nucleotide triphosphate hydrolases"/>
    <property type="match status" value="1"/>
</dbReference>
<evidence type="ECO:0000259" key="4">
    <source>
        <dbReference type="PROSITE" id="PS51206"/>
    </source>
</evidence>
<protein>
    <submittedName>
        <fullName evidence="5">Phage/plasmid primase, P4 family</fullName>
    </submittedName>
</protein>
<sequence length="524" mass="59013">MNNVPQPSEIYVFDGDLIVNDYVPLSEFSESLEDRPIFTKDATTGEMIPYSGQVPAGIQPPVALPVSNAGDQFTDLRLSERFAAMFRDQLRYWSESGKWLAFDGRRWTTDAPGGGFPFIRELLKNLYRKALYNSDFLVRTEELKALLKLEAHPRQATLLEACKQRPELSVASAELDRHPMLLTVLNGTIDLESGALLPHDPANFLTRLVFIEYDPTAECPKFLAFLDRIFASDKEIISYIQRFAGYCLTGLTGEQVLLFFYGLGANGKSVLANVFRALCGDYASTAGAELLMVRDRRSPTNDLAGLRGSRLVVVSEFDDGERLAEAQIKQLTGEDAISCRFLYGEFFSYVPQFKPLLIGNHRPKIRGTDHGIWRRFHLVSFNVVIPPEERDPHLQKKLLQELPGILAWAVRGCLDWQRQGLNPPESVKAAVTEYRQAEDVFGQWIAEYCHRDVGMTAPAAALLRSFAEFSGWRNVTTTKFGRMLTDAGFSKEKSHGTIRWRGLGLIASEADQHWMETNDNGRPF</sequence>